<dbReference type="PANTHER" id="PTHR17224:SF1">
    <property type="entry name" value="PEPTIDYL-TRNA HYDROLASE"/>
    <property type="match status" value="1"/>
</dbReference>
<dbReference type="InterPro" id="IPR001328">
    <property type="entry name" value="Pept_tRNA_hydro"/>
</dbReference>
<dbReference type="HAMAP" id="MF_00083">
    <property type="entry name" value="Pept_tRNA_hydro_bact"/>
    <property type="match status" value="1"/>
</dbReference>
<dbReference type="HOGENOM" id="CLU_062456_3_1_6"/>
<feature type="binding site" evidence="7">
    <location>
        <position position="16"/>
    </location>
    <ligand>
        <name>tRNA</name>
        <dbReference type="ChEBI" id="CHEBI:17843"/>
    </ligand>
</feature>
<dbReference type="GO" id="GO:0004045">
    <property type="term" value="F:peptidyl-tRNA hydrolase activity"/>
    <property type="evidence" value="ECO:0007669"/>
    <property type="project" value="UniProtKB-UniRule"/>
</dbReference>
<dbReference type="Pfam" id="PF01195">
    <property type="entry name" value="Pept_tRNA_hydro"/>
    <property type="match status" value="1"/>
</dbReference>
<protein>
    <recommendedName>
        <fullName evidence="6 7">Peptidyl-tRNA hydrolase</fullName>
        <shortName evidence="7">Pth</shortName>
        <ecNumber evidence="1 7">3.1.1.29</ecNumber>
    </recommendedName>
</protein>
<comment type="function">
    <text evidence="7">Catalyzes the release of premature peptidyl moieties from peptidyl-tRNA molecules trapped in stalled 50S ribosomal subunits, and thus maintains levels of free tRNAs and 50S ribosomes.</text>
</comment>
<feature type="binding site" evidence="7">
    <location>
        <position position="69"/>
    </location>
    <ligand>
        <name>tRNA</name>
        <dbReference type="ChEBI" id="CHEBI:17843"/>
    </ligand>
</feature>
<accession>D0KZY3</accession>
<evidence type="ECO:0000256" key="8">
    <source>
        <dbReference type="RuleBase" id="RU000673"/>
    </source>
</evidence>
<dbReference type="GO" id="GO:0072344">
    <property type="term" value="P:rescue of stalled ribosome"/>
    <property type="evidence" value="ECO:0007669"/>
    <property type="project" value="UniProtKB-UniRule"/>
</dbReference>
<feature type="site" description="Discriminates between blocked and unblocked aminoacyl-tRNA" evidence="7">
    <location>
        <position position="11"/>
    </location>
</feature>
<comment type="subunit">
    <text evidence="7">Monomer.</text>
</comment>
<evidence type="ECO:0000313" key="11">
    <source>
        <dbReference type="Proteomes" id="UP000009102"/>
    </source>
</evidence>
<dbReference type="STRING" id="555778.Hneap_1170"/>
<dbReference type="EMBL" id="CP001801">
    <property type="protein sequence ID" value="ACX96006.1"/>
    <property type="molecule type" value="Genomic_DNA"/>
</dbReference>
<dbReference type="Proteomes" id="UP000009102">
    <property type="component" value="Chromosome"/>
</dbReference>
<dbReference type="FunFam" id="3.40.50.1470:FF:000001">
    <property type="entry name" value="Peptidyl-tRNA hydrolase"/>
    <property type="match status" value="1"/>
</dbReference>
<dbReference type="KEGG" id="hna:Hneap_1170"/>
<dbReference type="PROSITE" id="PS01195">
    <property type="entry name" value="PEPT_TRNA_HYDROL_1"/>
    <property type="match status" value="1"/>
</dbReference>
<evidence type="ECO:0000256" key="6">
    <source>
        <dbReference type="ARBA" id="ARBA00050038"/>
    </source>
</evidence>
<dbReference type="OrthoDB" id="9800507at2"/>
<organism evidence="10 11">
    <name type="scientific">Halothiobacillus neapolitanus (strain ATCC 23641 / DSM 15147 / CIP 104769 / NCIMB 8539 / c2)</name>
    <name type="common">Thiobacillus neapolitanus</name>
    <dbReference type="NCBI Taxonomy" id="555778"/>
    <lineage>
        <taxon>Bacteria</taxon>
        <taxon>Pseudomonadati</taxon>
        <taxon>Pseudomonadota</taxon>
        <taxon>Gammaproteobacteria</taxon>
        <taxon>Chromatiales</taxon>
        <taxon>Halothiobacillaceae</taxon>
        <taxon>Halothiobacillus</taxon>
    </lineage>
</organism>
<dbReference type="AlphaFoldDB" id="D0KZY3"/>
<evidence type="ECO:0000256" key="2">
    <source>
        <dbReference type="ARBA" id="ARBA00022555"/>
    </source>
</evidence>
<name>D0KZY3_HALNC</name>
<feature type="active site" description="Proton acceptor" evidence="7">
    <location>
        <position position="21"/>
    </location>
</feature>
<dbReference type="PROSITE" id="PS01196">
    <property type="entry name" value="PEPT_TRNA_HYDROL_2"/>
    <property type="match status" value="1"/>
</dbReference>
<dbReference type="GO" id="GO:0005737">
    <property type="term" value="C:cytoplasm"/>
    <property type="evidence" value="ECO:0007669"/>
    <property type="project" value="UniProtKB-SubCell"/>
</dbReference>
<dbReference type="EC" id="3.1.1.29" evidence="1 7"/>
<evidence type="ECO:0000256" key="4">
    <source>
        <dbReference type="ARBA" id="ARBA00022884"/>
    </source>
</evidence>
<evidence type="ECO:0000256" key="5">
    <source>
        <dbReference type="ARBA" id="ARBA00038063"/>
    </source>
</evidence>
<dbReference type="GO" id="GO:0006515">
    <property type="term" value="P:protein quality control for misfolded or incompletely synthesized proteins"/>
    <property type="evidence" value="ECO:0007669"/>
    <property type="project" value="UniProtKB-UniRule"/>
</dbReference>
<dbReference type="Gene3D" id="3.40.50.1470">
    <property type="entry name" value="Peptidyl-tRNA hydrolase"/>
    <property type="match status" value="1"/>
</dbReference>
<feature type="site" description="Stabilizes the basic form of H active site to accept a proton" evidence="7">
    <location>
        <position position="94"/>
    </location>
</feature>
<keyword evidence="7" id="KW-0963">Cytoplasm</keyword>
<keyword evidence="4 7" id="KW-0694">RNA-binding</keyword>
<feature type="binding site" evidence="7">
    <location>
        <position position="115"/>
    </location>
    <ligand>
        <name>tRNA</name>
        <dbReference type="ChEBI" id="CHEBI:17843"/>
    </ligand>
</feature>
<dbReference type="PANTHER" id="PTHR17224">
    <property type="entry name" value="PEPTIDYL-TRNA HYDROLASE"/>
    <property type="match status" value="1"/>
</dbReference>
<comment type="similarity">
    <text evidence="5 7 9">Belongs to the PTH family.</text>
</comment>
<evidence type="ECO:0000256" key="3">
    <source>
        <dbReference type="ARBA" id="ARBA00022801"/>
    </source>
</evidence>
<comment type="subcellular location">
    <subcellularLocation>
        <location evidence="7">Cytoplasm</location>
    </subcellularLocation>
</comment>
<keyword evidence="11" id="KW-1185">Reference proteome</keyword>
<dbReference type="eggNOG" id="COG0193">
    <property type="taxonomic scope" value="Bacteria"/>
</dbReference>
<dbReference type="InterPro" id="IPR018171">
    <property type="entry name" value="Pept_tRNA_hydro_CS"/>
</dbReference>
<evidence type="ECO:0000256" key="9">
    <source>
        <dbReference type="RuleBase" id="RU004320"/>
    </source>
</evidence>
<reference evidence="10 11" key="1">
    <citation type="submission" date="2009-10" db="EMBL/GenBank/DDBJ databases">
        <title>Complete sequence of Halothiobacillus neapolitanus c2.</title>
        <authorList>
            <consortium name="US DOE Joint Genome Institute"/>
            <person name="Lucas S."/>
            <person name="Copeland A."/>
            <person name="Lapidus A."/>
            <person name="Glavina del Rio T."/>
            <person name="Tice H."/>
            <person name="Bruce D."/>
            <person name="Goodwin L."/>
            <person name="Pitluck S."/>
            <person name="Davenport K."/>
            <person name="Brettin T."/>
            <person name="Detter J.C."/>
            <person name="Han C."/>
            <person name="Tapia R."/>
            <person name="Larimer F."/>
            <person name="Land M."/>
            <person name="Hauser L."/>
            <person name="Kyrpides N."/>
            <person name="Mikhailova N."/>
            <person name="Kerfeld C."/>
            <person name="Cannon G."/>
            <person name="Heinhort S."/>
        </authorList>
    </citation>
    <scope>NUCLEOTIDE SEQUENCE [LARGE SCALE GENOMIC DNA]</scope>
    <source>
        <strain evidence="11">ATCC 23641 / c2</strain>
    </source>
</reference>
<keyword evidence="2 7" id="KW-0820">tRNA-binding</keyword>
<dbReference type="RefSeq" id="WP_012824042.1">
    <property type="nucleotide sequence ID" value="NC_013422.1"/>
</dbReference>
<evidence type="ECO:0000256" key="7">
    <source>
        <dbReference type="HAMAP-Rule" id="MF_00083"/>
    </source>
</evidence>
<dbReference type="NCBIfam" id="TIGR00447">
    <property type="entry name" value="pth"/>
    <property type="match status" value="1"/>
</dbReference>
<keyword evidence="3 7" id="KW-0378">Hydrolase</keyword>
<dbReference type="InterPro" id="IPR036416">
    <property type="entry name" value="Pept_tRNA_hydro_sf"/>
</dbReference>
<evidence type="ECO:0000313" key="10">
    <source>
        <dbReference type="EMBL" id="ACX96006.1"/>
    </source>
</evidence>
<dbReference type="CDD" id="cd00462">
    <property type="entry name" value="PTH"/>
    <property type="match status" value="1"/>
</dbReference>
<comment type="catalytic activity">
    <reaction evidence="7 8">
        <text>an N-acyl-L-alpha-aminoacyl-tRNA + H2O = an N-acyl-L-amino acid + a tRNA + H(+)</text>
        <dbReference type="Rhea" id="RHEA:54448"/>
        <dbReference type="Rhea" id="RHEA-COMP:10123"/>
        <dbReference type="Rhea" id="RHEA-COMP:13883"/>
        <dbReference type="ChEBI" id="CHEBI:15377"/>
        <dbReference type="ChEBI" id="CHEBI:15378"/>
        <dbReference type="ChEBI" id="CHEBI:59874"/>
        <dbReference type="ChEBI" id="CHEBI:78442"/>
        <dbReference type="ChEBI" id="CHEBI:138191"/>
        <dbReference type="EC" id="3.1.1.29"/>
    </reaction>
</comment>
<gene>
    <name evidence="7" type="primary">pth</name>
    <name evidence="10" type="ordered locus">Hneap_1170</name>
</gene>
<proteinExistence type="inferred from homology"/>
<comment type="function">
    <text evidence="7">Hydrolyzes ribosome-free peptidyl-tRNAs (with 1 or more amino acids incorporated), which drop off the ribosome during protein synthesis, or as a result of ribosome stalling.</text>
</comment>
<dbReference type="SUPFAM" id="SSF53178">
    <property type="entry name" value="Peptidyl-tRNA hydrolase-like"/>
    <property type="match status" value="1"/>
</dbReference>
<evidence type="ECO:0000256" key="1">
    <source>
        <dbReference type="ARBA" id="ARBA00013260"/>
    </source>
</evidence>
<feature type="binding site" evidence="7">
    <location>
        <position position="67"/>
    </location>
    <ligand>
        <name>tRNA</name>
        <dbReference type="ChEBI" id="CHEBI:17843"/>
    </ligand>
</feature>
<dbReference type="GO" id="GO:0000049">
    <property type="term" value="F:tRNA binding"/>
    <property type="evidence" value="ECO:0007669"/>
    <property type="project" value="UniProtKB-UniRule"/>
</dbReference>
<sequence length="194" mass="21522">MTIQLIVGLGNPGSKYESTRHNAGFWFIDELARHWGGHLSSDTKFHCEMLRIFVKQVDRRLIKPQTFMNLSGKSVAAVANFYKIPAESILVVHDELDLLPGKMKLKIGGSHGGHNGLKDIQAQLGTPNFWRLRIGIGHPGHRDQVVGFVLTNPPASERTLIDASIRHAVNEIDALLDIDPEKSTQRINAFTAEA</sequence>